<evidence type="ECO:0000313" key="1">
    <source>
        <dbReference type="EMBL" id="RXH39388.1"/>
    </source>
</evidence>
<evidence type="ECO:0008006" key="3">
    <source>
        <dbReference type="Google" id="ProtNLM"/>
    </source>
</evidence>
<comment type="caution">
    <text evidence="1">The sequence shown here is derived from an EMBL/GenBank/DDBJ whole genome shotgun (WGS) entry which is preliminary data.</text>
</comment>
<dbReference type="AlphaFoldDB" id="A0A4Q0SLH7"/>
<accession>A0A4Q0SLH7</accession>
<protein>
    <recommendedName>
        <fullName evidence="3">ACT domain-containing protein</fullName>
    </recommendedName>
</protein>
<name>A0A4Q0SLH7_9BRAD</name>
<gene>
    <name evidence="1" type="ORF">XH94_18155</name>
</gene>
<evidence type="ECO:0000313" key="2">
    <source>
        <dbReference type="Proteomes" id="UP000290565"/>
    </source>
</evidence>
<sequence length="96" mass="10346">MFFLELRSSDMHAALGRLLDQARVAGLKLAAVSAQAEADVYRISASIDITDRDAVDRLARRVGTVVCIGAVEVRGECDVALPSPAPHLSLEMRSRP</sequence>
<organism evidence="1 2">
    <name type="scientific">Bradyrhizobium zhanjiangense</name>
    <dbReference type="NCBI Taxonomy" id="1325107"/>
    <lineage>
        <taxon>Bacteria</taxon>
        <taxon>Pseudomonadati</taxon>
        <taxon>Pseudomonadota</taxon>
        <taxon>Alphaproteobacteria</taxon>
        <taxon>Hyphomicrobiales</taxon>
        <taxon>Nitrobacteraceae</taxon>
        <taxon>Bradyrhizobium</taxon>
    </lineage>
</organism>
<dbReference type="Proteomes" id="UP000290565">
    <property type="component" value="Unassembled WGS sequence"/>
</dbReference>
<reference evidence="1 2" key="1">
    <citation type="submission" date="2015-04" db="EMBL/GenBank/DDBJ databases">
        <title>Comparative genomics of rhizobia nodulating Arachis hypogaea in China.</title>
        <authorList>
            <person name="Li Y."/>
        </authorList>
    </citation>
    <scope>NUCLEOTIDE SEQUENCE [LARGE SCALE GENOMIC DNA]</scope>
    <source>
        <strain evidence="1 2">CCBAU 51787</strain>
    </source>
</reference>
<dbReference type="EMBL" id="LBJM01000051">
    <property type="protein sequence ID" value="RXH39388.1"/>
    <property type="molecule type" value="Genomic_DNA"/>
</dbReference>
<proteinExistence type="predicted"/>